<dbReference type="RefSeq" id="WP_117921055.1">
    <property type="nucleotide sequence ID" value="NZ_JBGKEX010000003.1"/>
</dbReference>
<dbReference type="GO" id="GO:0005975">
    <property type="term" value="P:carbohydrate metabolic process"/>
    <property type="evidence" value="ECO:0007669"/>
    <property type="project" value="InterPro"/>
</dbReference>
<dbReference type="Proteomes" id="UP000284051">
    <property type="component" value="Unassembled WGS sequence"/>
</dbReference>
<dbReference type="AlphaFoldDB" id="A0A3R6DPR6"/>
<dbReference type="EMBL" id="QSFP01000015">
    <property type="protein sequence ID" value="RHA65895.1"/>
    <property type="molecule type" value="Genomic_DNA"/>
</dbReference>
<evidence type="ECO:0000256" key="2">
    <source>
        <dbReference type="ARBA" id="ARBA00022801"/>
    </source>
</evidence>
<keyword evidence="3" id="KW-0326">Glycosidase</keyword>
<keyword evidence="2 6" id="KW-0378">Hydrolase</keyword>
<evidence type="ECO:0000256" key="4">
    <source>
        <dbReference type="RuleBase" id="RU003690"/>
    </source>
</evidence>
<gene>
    <name evidence="6" type="ORF">DW264_03680</name>
    <name evidence="5" type="ORF">DW927_13235</name>
</gene>
<name>A0A3R6DPR6_9FIRM</name>
<dbReference type="Pfam" id="PF00232">
    <property type="entry name" value="Glyco_hydro_1"/>
    <property type="match status" value="2"/>
</dbReference>
<dbReference type="GO" id="GO:0008422">
    <property type="term" value="F:beta-glucosidase activity"/>
    <property type="evidence" value="ECO:0007669"/>
    <property type="project" value="TreeGrafter"/>
</dbReference>
<protein>
    <submittedName>
        <fullName evidence="6">Glycoside hydrolase family 1 protein</fullName>
    </submittedName>
</protein>
<dbReference type="EMBL" id="QRID01000003">
    <property type="protein sequence ID" value="RHG29892.1"/>
    <property type="molecule type" value="Genomic_DNA"/>
</dbReference>
<comment type="similarity">
    <text evidence="1 4">Belongs to the glycosyl hydrolase 1 family.</text>
</comment>
<dbReference type="InterPro" id="IPR017853">
    <property type="entry name" value="GH"/>
</dbReference>
<dbReference type="InterPro" id="IPR001360">
    <property type="entry name" value="Glyco_hydro_1"/>
</dbReference>
<evidence type="ECO:0000313" key="6">
    <source>
        <dbReference type="EMBL" id="RHG29892.1"/>
    </source>
</evidence>
<dbReference type="PANTHER" id="PTHR10353">
    <property type="entry name" value="GLYCOSYL HYDROLASE"/>
    <property type="match status" value="1"/>
</dbReference>
<sequence length="438" mass="50445">MSRFPDKFMIGASTAAHQVEGSNTNSDYWAMEHLKHTNFNEPSLNAVDHYNRYEEDIRLMAEAGLNTYRFSIEWARIEPEEGKFDEAETEHYRKVLKCCRNHGIEPVVTMMHFTSPVWLIQKGGWESESTVKYFVRYCAYLAEKLGDLMHYVITINEANMGLQVAAIAERYKRQMMAKRREGKKSKKDKNMEGTAQVGMNFNKMLKNMFWQGFENKKVFGTKKPQIFVSARTPEGDILVMRAHQAARDAMKKVHPELLIGLSLSLHDIQAVDGGDAAAKHEWEEEFTHYLPYIKDDDFFGLQNYTRSLIGPDGICPVPEGAEITQMEYEFYPQALEHVIRRVHEEYTKAGKKNMPIMVTENGIATEDDTRRVAFIDEAAKGVEACIADHIPVIGYCHWSLLDNFEWQKGFSMKFGLIAVDRSTMKRMPKKSLYFLGQL</sequence>
<dbReference type="SUPFAM" id="SSF51445">
    <property type="entry name" value="(Trans)glycosidases"/>
    <property type="match status" value="1"/>
</dbReference>
<organism evidence="6 7">
    <name type="scientific">Roseburia intestinalis</name>
    <dbReference type="NCBI Taxonomy" id="166486"/>
    <lineage>
        <taxon>Bacteria</taxon>
        <taxon>Bacillati</taxon>
        <taxon>Bacillota</taxon>
        <taxon>Clostridia</taxon>
        <taxon>Lachnospirales</taxon>
        <taxon>Lachnospiraceae</taxon>
        <taxon>Roseburia</taxon>
    </lineage>
</organism>
<proteinExistence type="inferred from homology"/>
<accession>A0A3R6DPR6</accession>
<evidence type="ECO:0000256" key="1">
    <source>
        <dbReference type="ARBA" id="ARBA00010838"/>
    </source>
</evidence>
<evidence type="ECO:0000313" key="5">
    <source>
        <dbReference type="EMBL" id="RHA65895.1"/>
    </source>
</evidence>
<dbReference type="Gene3D" id="3.20.20.80">
    <property type="entry name" value="Glycosidases"/>
    <property type="match status" value="1"/>
</dbReference>
<evidence type="ECO:0000256" key="3">
    <source>
        <dbReference type="ARBA" id="ARBA00023295"/>
    </source>
</evidence>
<dbReference type="PANTHER" id="PTHR10353:SF209">
    <property type="entry name" value="GALACTOLIPID GALACTOSYLTRANSFERASE SFR2, CHLOROPLASTIC"/>
    <property type="match status" value="1"/>
</dbReference>
<reference evidence="7 8" key="1">
    <citation type="submission" date="2018-08" db="EMBL/GenBank/DDBJ databases">
        <title>A genome reference for cultivated species of the human gut microbiota.</title>
        <authorList>
            <person name="Zou Y."/>
            <person name="Xue W."/>
            <person name="Luo G."/>
        </authorList>
    </citation>
    <scope>NUCLEOTIDE SEQUENCE [LARGE SCALE GENOMIC DNA]</scope>
    <source>
        <strain evidence="6 7">AM22-21LB</strain>
        <strain evidence="5 8">AM43-11</strain>
    </source>
</reference>
<dbReference type="PRINTS" id="PR00131">
    <property type="entry name" value="GLHYDRLASE1"/>
</dbReference>
<evidence type="ECO:0000313" key="7">
    <source>
        <dbReference type="Proteomes" id="UP000284051"/>
    </source>
</evidence>
<evidence type="ECO:0000313" key="8">
    <source>
        <dbReference type="Proteomes" id="UP000284465"/>
    </source>
</evidence>
<comment type="caution">
    <text evidence="6">The sequence shown here is derived from an EMBL/GenBank/DDBJ whole genome shotgun (WGS) entry which is preliminary data.</text>
</comment>
<dbReference type="Proteomes" id="UP000284465">
    <property type="component" value="Unassembled WGS sequence"/>
</dbReference>